<dbReference type="PANTHER" id="PTHR24198:SF165">
    <property type="entry name" value="ANKYRIN REPEAT-CONTAINING PROTEIN-RELATED"/>
    <property type="match status" value="1"/>
</dbReference>
<dbReference type="PROSITE" id="PS50088">
    <property type="entry name" value="ANK_REPEAT"/>
    <property type="match status" value="1"/>
</dbReference>
<proteinExistence type="predicted"/>
<sequence length="138" mass="16483">MQEISQKSMKISKTTWSLLSYSKPSGVVRYQWSKQFVRSGEFKWEYRNRPLERTALHEVVAAHKRDIVRELLRHSESAKYIELPDINGRTALHEAASRGNQGIMRDLLGNRANVDPRDRQYLYHYMWWCMKTLLKRRT</sequence>
<protein>
    <submittedName>
        <fullName evidence="4">Uncharacterized protein</fullName>
    </submittedName>
</protein>
<dbReference type="AlphaFoldDB" id="A0A6A6F0C8"/>
<keyword evidence="1" id="KW-0677">Repeat</keyword>
<evidence type="ECO:0000313" key="4">
    <source>
        <dbReference type="EMBL" id="KAF2195820.1"/>
    </source>
</evidence>
<dbReference type="InterPro" id="IPR036770">
    <property type="entry name" value="Ankyrin_rpt-contain_sf"/>
</dbReference>
<dbReference type="SMART" id="SM00248">
    <property type="entry name" value="ANK"/>
    <property type="match status" value="2"/>
</dbReference>
<keyword evidence="5" id="KW-1185">Reference proteome</keyword>
<gene>
    <name evidence="4" type="ORF">K469DRAFT_19528</name>
</gene>
<accession>A0A6A6F0C8</accession>
<feature type="repeat" description="ANK" evidence="3">
    <location>
        <begin position="87"/>
        <end position="119"/>
    </location>
</feature>
<dbReference type="OrthoDB" id="341259at2759"/>
<dbReference type="EMBL" id="ML994610">
    <property type="protein sequence ID" value="KAF2195820.1"/>
    <property type="molecule type" value="Genomic_DNA"/>
</dbReference>
<evidence type="ECO:0000256" key="3">
    <source>
        <dbReference type="PROSITE-ProRule" id="PRU00023"/>
    </source>
</evidence>
<keyword evidence="2 3" id="KW-0040">ANK repeat</keyword>
<dbReference type="PROSITE" id="PS50297">
    <property type="entry name" value="ANK_REP_REGION"/>
    <property type="match status" value="1"/>
</dbReference>
<dbReference type="InterPro" id="IPR002110">
    <property type="entry name" value="Ankyrin_rpt"/>
</dbReference>
<evidence type="ECO:0000256" key="2">
    <source>
        <dbReference type="ARBA" id="ARBA00023043"/>
    </source>
</evidence>
<name>A0A6A6F0C8_9PEZI</name>
<evidence type="ECO:0000313" key="5">
    <source>
        <dbReference type="Proteomes" id="UP000800200"/>
    </source>
</evidence>
<evidence type="ECO:0000256" key="1">
    <source>
        <dbReference type="ARBA" id="ARBA00022737"/>
    </source>
</evidence>
<reference evidence="4" key="1">
    <citation type="journal article" date="2020" name="Stud. Mycol.">
        <title>101 Dothideomycetes genomes: a test case for predicting lifestyles and emergence of pathogens.</title>
        <authorList>
            <person name="Haridas S."/>
            <person name="Albert R."/>
            <person name="Binder M."/>
            <person name="Bloem J."/>
            <person name="Labutti K."/>
            <person name="Salamov A."/>
            <person name="Andreopoulos B."/>
            <person name="Baker S."/>
            <person name="Barry K."/>
            <person name="Bills G."/>
            <person name="Bluhm B."/>
            <person name="Cannon C."/>
            <person name="Castanera R."/>
            <person name="Culley D."/>
            <person name="Daum C."/>
            <person name="Ezra D."/>
            <person name="Gonzalez J."/>
            <person name="Henrissat B."/>
            <person name="Kuo A."/>
            <person name="Liang C."/>
            <person name="Lipzen A."/>
            <person name="Lutzoni F."/>
            <person name="Magnuson J."/>
            <person name="Mondo S."/>
            <person name="Nolan M."/>
            <person name="Ohm R."/>
            <person name="Pangilinan J."/>
            <person name="Park H.-J."/>
            <person name="Ramirez L."/>
            <person name="Alfaro M."/>
            <person name="Sun H."/>
            <person name="Tritt A."/>
            <person name="Yoshinaga Y."/>
            <person name="Zwiers L.-H."/>
            <person name="Turgeon B."/>
            <person name="Goodwin S."/>
            <person name="Spatafora J."/>
            <person name="Crous P."/>
            <person name="Grigoriev I."/>
        </authorList>
    </citation>
    <scope>NUCLEOTIDE SEQUENCE</scope>
    <source>
        <strain evidence="4">CBS 207.26</strain>
    </source>
</reference>
<dbReference type="Gene3D" id="1.25.40.20">
    <property type="entry name" value="Ankyrin repeat-containing domain"/>
    <property type="match status" value="1"/>
</dbReference>
<dbReference type="PANTHER" id="PTHR24198">
    <property type="entry name" value="ANKYRIN REPEAT AND PROTEIN KINASE DOMAIN-CONTAINING PROTEIN"/>
    <property type="match status" value="1"/>
</dbReference>
<organism evidence="4 5">
    <name type="scientific">Zopfia rhizophila CBS 207.26</name>
    <dbReference type="NCBI Taxonomy" id="1314779"/>
    <lineage>
        <taxon>Eukaryota</taxon>
        <taxon>Fungi</taxon>
        <taxon>Dikarya</taxon>
        <taxon>Ascomycota</taxon>
        <taxon>Pezizomycotina</taxon>
        <taxon>Dothideomycetes</taxon>
        <taxon>Dothideomycetes incertae sedis</taxon>
        <taxon>Zopfiaceae</taxon>
        <taxon>Zopfia</taxon>
    </lineage>
</organism>
<dbReference type="Proteomes" id="UP000800200">
    <property type="component" value="Unassembled WGS sequence"/>
</dbReference>
<dbReference type="Pfam" id="PF12796">
    <property type="entry name" value="Ank_2"/>
    <property type="match status" value="1"/>
</dbReference>
<dbReference type="SUPFAM" id="SSF48403">
    <property type="entry name" value="Ankyrin repeat"/>
    <property type="match status" value="1"/>
</dbReference>